<dbReference type="RefSeq" id="WP_107007948.1">
    <property type="nucleotide sequence ID" value="NZ_JBHRSF010000019.1"/>
</dbReference>
<dbReference type="Pfam" id="PF13458">
    <property type="entry name" value="Peripla_BP_6"/>
    <property type="match status" value="1"/>
</dbReference>
<dbReference type="CDD" id="cd06333">
    <property type="entry name" value="PBP1_ABC_RPA1789-like"/>
    <property type="match status" value="1"/>
</dbReference>
<evidence type="ECO:0000256" key="2">
    <source>
        <dbReference type="ARBA" id="ARBA00022729"/>
    </source>
</evidence>
<proteinExistence type="inferred from homology"/>
<evidence type="ECO:0000256" key="1">
    <source>
        <dbReference type="ARBA" id="ARBA00010062"/>
    </source>
</evidence>
<dbReference type="Proteomes" id="UP001595455">
    <property type="component" value="Unassembled WGS sequence"/>
</dbReference>
<dbReference type="InterPro" id="IPR051010">
    <property type="entry name" value="BCAA_transport"/>
</dbReference>
<dbReference type="EMBL" id="PYIX02000012">
    <property type="protein sequence ID" value="RFC83853.1"/>
    <property type="molecule type" value="Genomic_DNA"/>
</dbReference>
<evidence type="ECO:0000313" key="6">
    <source>
        <dbReference type="Proteomes" id="UP000240957"/>
    </source>
</evidence>
<reference evidence="5 6" key="2">
    <citation type="submission" date="2018-08" db="EMBL/GenBank/DDBJ databases">
        <title>The draft genome of Acinetobacter sichuanensis strain WCHAc060041.</title>
        <authorList>
            <person name="Qin J."/>
            <person name="Feng Y."/>
            <person name="Zong Z."/>
        </authorList>
    </citation>
    <scope>NUCLEOTIDE SEQUENCE [LARGE SCALE GENOMIC DNA]</scope>
    <source>
        <strain evidence="5 6">WCHAc060041</strain>
    </source>
</reference>
<reference evidence="7" key="3">
    <citation type="journal article" date="2019" name="Int. J. Syst. Evol. Microbiol.">
        <title>The Global Catalogue of Microorganisms (GCM) 10K type strain sequencing project: providing services to taxonomists for standard genome sequencing and annotation.</title>
        <authorList>
            <consortium name="The Broad Institute Genomics Platform"/>
            <consortium name="The Broad Institute Genome Sequencing Center for Infectious Disease"/>
            <person name="Wu L."/>
            <person name="Ma J."/>
        </authorList>
    </citation>
    <scope>NUCLEOTIDE SEQUENCE [LARGE SCALE GENOMIC DNA]</scope>
    <source>
        <strain evidence="7">KCTC 62575</strain>
    </source>
</reference>
<dbReference type="Proteomes" id="UP000240957">
    <property type="component" value="Unassembled WGS sequence"/>
</dbReference>
<keyword evidence="7" id="KW-1185">Reference proteome</keyword>
<keyword evidence="2" id="KW-0732">Signal</keyword>
<accession>A0A371YQX0</accession>
<sequence>MEIKKILLLSALTTVAVNSYAEIRIGVVSSSTGPVAMVGIPQRNTVALLPKMIGGEKVTYISLDDASDPTASVKAVNKLINETNVDAIIGPSGSPNANAVIGTIAKAQVPLLAPVGTSTVVLPMNEQRKWVFKTTQNDELIAEALVDDMVKRNIKTLGFIGTADPYGENWSKVVSNLAAKKGIKVTQKESFQRQDTSLTGQALKLIAGKPQAILVAAPGSSAVTPQVALYDRGYRGQMYQTHGAALDQFLKLGGKKVENTILAASLMLVINEVANTHPSKAIALKYMNNYKKAYGEYPATFGANVYDAGLLLEKAIPIALKQSKPGNVKFRQALRSALEQTKELAATQGVYNMTPMDHSGFDKRGRVMITVKNGQWTLLK</sequence>
<dbReference type="InterPro" id="IPR028081">
    <property type="entry name" value="Leu-bd"/>
</dbReference>
<evidence type="ECO:0000259" key="3">
    <source>
        <dbReference type="Pfam" id="PF13458"/>
    </source>
</evidence>
<evidence type="ECO:0000313" key="5">
    <source>
        <dbReference type="EMBL" id="RFC83853.1"/>
    </source>
</evidence>
<evidence type="ECO:0000313" key="7">
    <source>
        <dbReference type="Proteomes" id="UP001595455"/>
    </source>
</evidence>
<comment type="similarity">
    <text evidence="1">Belongs to the leucine-binding protein family.</text>
</comment>
<reference evidence="4" key="4">
    <citation type="submission" date="2024-09" db="EMBL/GenBank/DDBJ databases">
        <authorList>
            <person name="Sun Q."/>
            <person name="Mori K."/>
        </authorList>
    </citation>
    <scope>NUCLEOTIDE SEQUENCE</scope>
    <source>
        <strain evidence="4">KCTC 62575</strain>
    </source>
</reference>
<feature type="domain" description="Leucine-binding protein" evidence="3">
    <location>
        <begin position="22"/>
        <end position="359"/>
    </location>
</feature>
<dbReference type="SUPFAM" id="SSF53822">
    <property type="entry name" value="Periplasmic binding protein-like I"/>
    <property type="match status" value="1"/>
</dbReference>
<dbReference type="AlphaFoldDB" id="A0A371YQX0"/>
<dbReference type="InterPro" id="IPR028082">
    <property type="entry name" value="Peripla_BP_I"/>
</dbReference>
<gene>
    <name evidence="4" type="ORF">ACFODO_08175</name>
    <name evidence="5" type="ORF">C9E89_009475</name>
</gene>
<dbReference type="PANTHER" id="PTHR30483:SF38">
    <property type="entry name" value="BLR7848 PROTEIN"/>
    <property type="match status" value="1"/>
</dbReference>
<name>A0A371YQX0_9GAMM</name>
<dbReference type="PANTHER" id="PTHR30483">
    <property type="entry name" value="LEUCINE-SPECIFIC-BINDING PROTEIN"/>
    <property type="match status" value="1"/>
</dbReference>
<comment type="caution">
    <text evidence="5">The sequence shown here is derived from an EMBL/GenBank/DDBJ whole genome shotgun (WGS) entry which is preliminary data.</text>
</comment>
<protein>
    <submittedName>
        <fullName evidence="4 5">ABC transporter substrate-binding protein</fullName>
    </submittedName>
</protein>
<dbReference type="OrthoDB" id="9147078at2"/>
<dbReference type="EMBL" id="JBHRSF010000019">
    <property type="protein sequence ID" value="MFC2995240.1"/>
    <property type="molecule type" value="Genomic_DNA"/>
</dbReference>
<reference evidence="4" key="1">
    <citation type="journal article" date="2014" name="Int. J. Syst. Evol. Microbiol.">
        <title>Complete genome of a new Firmicutes species belonging to the dominant human colonic microbiota ('Ruminococcus bicirculans') reveals two chromosomes and a selective capacity to utilize plant glucans.</title>
        <authorList>
            <consortium name="NISC Comparative Sequencing Program"/>
            <person name="Wegmann U."/>
            <person name="Louis P."/>
            <person name="Goesmann A."/>
            <person name="Henrissat B."/>
            <person name="Duncan S.H."/>
            <person name="Flint H.J."/>
        </authorList>
    </citation>
    <scope>NUCLEOTIDE SEQUENCE</scope>
    <source>
        <strain evidence="4">KCTC 62575</strain>
    </source>
</reference>
<organism evidence="5 6">
    <name type="scientific">Acinetobacter sichuanensis</name>
    <dbReference type="NCBI Taxonomy" id="2136183"/>
    <lineage>
        <taxon>Bacteria</taxon>
        <taxon>Pseudomonadati</taxon>
        <taxon>Pseudomonadota</taxon>
        <taxon>Gammaproteobacteria</taxon>
        <taxon>Moraxellales</taxon>
        <taxon>Moraxellaceae</taxon>
        <taxon>Acinetobacter</taxon>
    </lineage>
</organism>
<dbReference type="Gene3D" id="3.40.50.2300">
    <property type="match status" value="2"/>
</dbReference>
<evidence type="ECO:0000313" key="4">
    <source>
        <dbReference type="EMBL" id="MFC2995240.1"/>
    </source>
</evidence>